<keyword evidence="1" id="KW-0472">Membrane</keyword>
<dbReference type="EMBL" id="FPCH01000002">
    <property type="protein sequence ID" value="SFV34708.1"/>
    <property type="molecule type" value="Genomic_DNA"/>
</dbReference>
<keyword evidence="1" id="KW-0812">Transmembrane</keyword>
<keyword evidence="1" id="KW-1133">Transmembrane helix</keyword>
<evidence type="ECO:0000313" key="2">
    <source>
        <dbReference type="EMBL" id="SFV34708.1"/>
    </source>
</evidence>
<sequence length="94" mass="9068">MEYLPLIIQLLSGALGGNATGALLKNLSLGTLGNAIAGIVGGGIGGQILEHVFNTAVAGGAMDPTAIITQIVGSGVSGGILTAIVGALRNAMAK</sequence>
<protein>
    <recommendedName>
        <fullName evidence="4">DNA methyltransferase</fullName>
    </recommendedName>
</protein>
<evidence type="ECO:0008006" key="4">
    <source>
        <dbReference type="Google" id="ProtNLM"/>
    </source>
</evidence>
<evidence type="ECO:0000313" key="3">
    <source>
        <dbReference type="Proteomes" id="UP000199423"/>
    </source>
</evidence>
<proteinExistence type="predicted"/>
<dbReference type="RefSeq" id="WP_092867891.1">
    <property type="nucleotide sequence ID" value="NZ_FPCH01000002.1"/>
</dbReference>
<dbReference type="Proteomes" id="UP000199423">
    <property type="component" value="Unassembled WGS sequence"/>
</dbReference>
<organism evidence="2 3">
    <name type="scientific">Hyphomicrobium facile</name>
    <dbReference type="NCBI Taxonomy" id="51670"/>
    <lineage>
        <taxon>Bacteria</taxon>
        <taxon>Pseudomonadati</taxon>
        <taxon>Pseudomonadota</taxon>
        <taxon>Alphaproteobacteria</taxon>
        <taxon>Hyphomicrobiales</taxon>
        <taxon>Hyphomicrobiaceae</taxon>
        <taxon>Hyphomicrobium</taxon>
    </lineage>
</organism>
<dbReference type="OrthoDB" id="7951379at2"/>
<gene>
    <name evidence="2" type="ORF">SAMN04488557_2404</name>
</gene>
<accession>A0A1I7NJ77</accession>
<feature type="transmembrane region" description="Helical" evidence="1">
    <location>
        <begin position="67"/>
        <end position="88"/>
    </location>
</feature>
<evidence type="ECO:0000256" key="1">
    <source>
        <dbReference type="SAM" id="Phobius"/>
    </source>
</evidence>
<dbReference type="AlphaFoldDB" id="A0A1I7NJ77"/>
<reference evidence="3" key="1">
    <citation type="submission" date="2016-10" db="EMBL/GenBank/DDBJ databases">
        <authorList>
            <person name="Varghese N."/>
            <person name="Submissions S."/>
        </authorList>
    </citation>
    <scope>NUCLEOTIDE SEQUENCE [LARGE SCALE GENOMIC DNA]</scope>
    <source>
        <strain evidence="3">DSM 1565</strain>
    </source>
</reference>
<name>A0A1I7NJ77_9HYPH</name>
<keyword evidence="3" id="KW-1185">Reference proteome</keyword>